<evidence type="ECO:0000313" key="11">
    <source>
        <dbReference type="EMBL" id="TYK65039.1"/>
    </source>
</evidence>
<comment type="catalytic activity">
    <reaction evidence="8 9">
        <text>hydroxymethylbilane = uroporphyrinogen III + H2O</text>
        <dbReference type="Rhea" id="RHEA:18965"/>
        <dbReference type="ChEBI" id="CHEBI:15377"/>
        <dbReference type="ChEBI" id="CHEBI:57308"/>
        <dbReference type="ChEBI" id="CHEBI:57845"/>
        <dbReference type="EC" id="4.2.1.75"/>
    </reaction>
</comment>
<proteinExistence type="inferred from homology"/>
<protein>
    <recommendedName>
        <fullName evidence="7 9">Uroporphyrinogen-III synthase</fullName>
        <ecNumber evidence="3 9">4.2.1.75</ecNumber>
    </recommendedName>
</protein>
<comment type="function">
    <text evidence="6 9">Catalyzes cyclization of the linear tetrapyrrole, hydroxymethylbilane, to the macrocyclic uroporphyrinogen III.</text>
</comment>
<evidence type="ECO:0000256" key="5">
    <source>
        <dbReference type="ARBA" id="ARBA00023244"/>
    </source>
</evidence>
<dbReference type="SUPFAM" id="SSF69618">
    <property type="entry name" value="HemD-like"/>
    <property type="match status" value="1"/>
</dbReference>
<dbReference type="CDD" id="cd06578">
    <property type="entry name" value="HemD"/>
    <property type="match status" value="1"/>
</dbReference>
<evidence type="ECO:0000256" key="8">
    <source>
        <dbReference type="ARBA" id="ARBA00048617"/>
    </source>
</evidence>
<evidence type="ECO:0000256" key="4">
    <source>
        <dbReference type="ARBA" id="ARBA00023239"/>
    </source>
</evidence>
<comment type="caution">
    <text evidence="11">The sequence shown here is derived from an EMBL/GenBank/DDBJ whole genome shotgun (WGS) entry which is preliminary data.</text>
</comment>
<dbReference type="PANTHER" id="PTHR38042:SF1">
    <property type="entry name" value="UROPORPHYRINOGEN-III SYNTHASE, CHLOROPLASTIC"/>
    <property type="match status" value="1"/>
</dbReference>
<dbReference type="EC" id="4.2.1.75" evidence="3 9"/>
<keyword evidence="4 9" id="KW-0456">Lyase</keyword>
<dbReference type="Gene3D" id="3.40.50.10090">
    <property type="match status" value="2"/>
</dbReference>
<sequence length="288" mass="31545">MLDARAGEPLKVLITRPKAKAEQLAILLANNGINSVSQTLFDYQANACANAISQAIENAETLIFVSAAAVEFANASYPLINSLLTSQQVDDSEFNNSNDEPDSETKTTPKITLKITPKTIFAVGNATKQALLALGISNIISPPAEQEHSEGLLKLPQLANVINDKILIIRGNGGREHIANTLRQRGANVNYIESYQRVWRTLPINTAKQWRAQQINCIVVTSNDILLALYKYLVSATDPTDNYWQSQCLWVVISERIEKNAKELGLAQVINTGSANSQVLCNKLQTLS</sequence>
<evidence type="ECO:0000313" key="12">
    <source>
        <dbReference type="Proteomes" id="UP000815846"/>
    </source>
</evidence>
<dbReference type="InterPro" id="IPR039793">
    <property type="entry name" value="UROS/Hem4"/>
</dbReference>
<evidence type="ECO:0000256" key="2">
    <source>
        <dbReference type="ARBA" id="ARBA00008133"/>
    </source>
</evidence>
<evidence type="ECO:0000256" key="9">
    <source>
        <dbReference type="RuleBase" id="RU366031"/>
    </source>
</evidence>
<dbReference type="InterPro" id="IPR003754">
    <property type="entry name" value="4pyrrol_synth_uPrphyn_synth"/>
</dbReference>
<accession>A0ABY3MV23</accession>
<name>A0ABY3MV23_9GAMM</name>
<evidence type="ECO:0000256" key="7">
    <source>
        <dbReference type="ARBA" id="ARBA00040167"/>
    </source>
</evidence>
<comment type="similarity">
    <text evidence="2 9">Belongs to the uroporphyrinogen-III synthase family.</text>
</comment>
<keyword evidence="12" id="KW-1185">Reference proteome</keyword>
<dbReference type="Proteomes" id="UP000815846">
    <property type="component" value="Unassembled WGS sequence"/>
</dbReference>
<dbReference type="PANTHER" id="PTHR38042">
    <property type="entry name" value="UROPORPHYRINOGEN-III SYNTHASE, CHLOROPLASTIC"/>
    <property type="match status" value="1"/>
</dbReference>
<dbReference type="EMBL" id="PJAI02000015">
    <property type="protein sequence ID" value="TYK65039.1"/>
    <property type="molecule type" value="Genomic_DNA"/>
</dbReference>
<evidence type="ECO:0000256" key="1">
    <source>
        <dbReference type="ARBA" id="ARBA00004772"/>
    </source>
</evidence>
<dbReference type="Pfam" id="PF02602">
    <property type="entry name" value="HEM4"/>
    <property type="match status" value="1"/>
</dbReference>
<evidence type="ECO:0000256" key="6">
    <source>
        <dbReference type="ARBA" id="ARBA00037589"/>
    </source>
</evidence>
<gene>
    <name evidence="11" type="ORF">CWS31_012885</name>
</gene>
<organism evidence="11 12">
    <name type="scientific">Colwellia echini</name>
    <dbReference type="NCBI Taxonomy" id="1982103"/>
    <lineage>
        <taxon>Bacteria</taxon>
        <taxon>Pseudomonadati</taxon>
        <taxon>Pseudomonadota</taxon>
        <taxon>Gammaproteobacteria</taxon>
        <taxon>Alteromonadales</taxon>
        <taxon>Colwelliaceae</taxon>
        <taxon>Colwellia</taxon>
    </lineage>
</organism>
<comment type="pathway">
    <text evidence="1 9">Porphyrin-containing compound metabolism; protoporphyrin-IX biosynthesis; coproporphyrinogen-III from 5-aminolevulinate: step 3/4.</text>
</comment>
<reference evidence="11 12" key="1">
    <citation type="submission" date="2019-08" db="EMBL/GenBank/DDBJ databases">
        <title>Microbe sample from Colwellia echini.</title>
        <authorList>
            <person name="Christiansen L."/>
            <person name="Pathiraja D."/>
            <person name="Schultz-Johansen M."/>
            <person name="Choi I.-G."/>
            <person name="Stougaard P."/>
        </authorList>
    </citation>
    <scope>NUCLEOTIDE SEQUENCE [LARGE SCALE GENOMIC DNA]</scope>
    <source>
        <strain evidence="11 12">A3</strain>
    </source>
</reference>
<evidence type="ECO:0000259" key="10">
    <source>
        <dbReference type="Pfam" id="PF02602"/>
    </source>
</evidence>
<dbReference type="InterPro" id="IPR036108">
    <property type="entry name" value="4pyrrol_syn_uPrphyn_synt_sf"/>
</dbReference>
<feature type="domain" description="Tetrapyrrole biosynthesis uroporphyrinogen III synthase" evidence="10">
    <location>
        <begin position="24"/>
        <end position="269"/>
    </location>
</feature>
<keyword evidence="5 9" id="KW-0627">Porphyrin biosynthesis</keyword>
<evidence type="ECO:0000256" key="3">
    <source>
        <dbReference type="ARBA" id="ARBA00013109"/>
    </source>
</evidence>